<reference evidence="2 3" key="1">
    <citation type="submission" date="2021-01" db="EMBL/GenBank/DDBJ databases">
        <title>Chromosome-level genome assembly of a human fungal pathogen reveals clustering of transcriptionally co-regulated genes.</title>
        <authorList>
            <person name="Voorhies M."/>
            <person name="Cohen S."/>
            <person name="Shea T.P."/>
            <person name="Petrus S."/>
            <person name="Munoz J.F."/>
            <person name="Poplawski S."/>
            <person name="Goldman W.E."/>
            <person name="Michael T."/>
            <person name="Cuomo C.A."/>
            <person name="Sil A."/>
            <person name="Beyhan S."/>
        </authorList>
    </citation>
    <scope>NUCLEOTIDE SEQUENCE [LARGE SCALE GENOMIC DNA]</scope>
    <source>
        <strain evidence="2 3">G184AR</strain>
    </source>
</reference>
<organism evidence="2 3">
    <name type="scientific">Ajellomyces capsulatus</name>
    <name type="common">Darling's disease fungus</name>
    <name type="synonym">Histoplasma capsulatum</name>
    <dbReference type="NCBI Taxonomy" id="5037"/>
    <lineage>
        <taxon>Eukaryota</taxon>
        <taxon>Fungi</taxon>
        <taxon>Dikarya</taxon>
        <taxon>Ascomycota</taxon>
        <taxon>Pezizomycotina</taxon>
        <taxon>Eurotiomycetes</taxon>
        <taxon>Eurotiomycetidae</taxon>
        <taxon>Onygenales</taxon>
        <taxon>Ajellomycetaceae</taxon>
        <taxon>Histoplasma</taxon>
    </lineage>
</organism>
<evidence type="ECO:0000313" key="3">
    <source>
        <dbReference type="Proteomes" id="UP000670092"/>
    </source>
</evidence>
<gene>
    <name evidence="2" type="ORF">I7I52_08523</name>
</gene>
<sequence>MTTLEAINFIFVSLWSLSFLFLFSFSSLFSRRQVRGLAGYTTVTFCGVYLFCDLSRTLTNELLLGLKRIIRRGGDYFLVVI</sequence>
<keyword evidence="1" id="KW-1133">Transmembrane helix</keyword>
<evidence type="ECO:0000313" key="2">
    <source>
        <dbReference type="EMBL" id="KAG5291255.1"/>
    </source>
</evidence>
<dbReference type="EMBL" id="JAEVHI010000005">
    <property type="protein sequence ID" value="KAG5291255.1"/>
    <property type="molecule type" value="Genomic_DNA"/>
</dbReference>
<comment type="caution">
    <text evidence="2">The sequence shown here is derived from an EMBL/GenBank/DDBJ whole genome shotgun (WGS) entry which is preliminary data.</text>
</comment>
<dbReference type="AlphaFoldDB" id="A0A8H7YKA0"/>
<keyword evidence="1" id="KW-0812">Transmembrane</keyword>
<evidence type="ECO:0000256" key="1">
    <source>
        <dbReference type="SAM" id="Phobius"/>
    </source>
</evidence>
<feature type="transmembrane region" description="Helical" evidence="1">
    <location>
        <begin position="6"/>
        <end position="25"/>
    </location>
</feature>
<dbReference type="Proteomes" id="UP000670092">
    <property type="component" value="Unassembled WGS sequence"/>
</dbReference>
<dbReference type="VEuPathDB" id="FungiDB:I7I52_08523"/>
<name>A0A8H7YKA0_AJECA</name>
<proteinExistence type="predicted"/>
<protein>
    <submittedName>
        <fullName evidence="2">Uncharacterized protein</fullName>
    </submittedName>
</protein>
<keyword evidence="1" id="KW-0472">Membrane</keyword>
<accession>A0A8H7YKA0</accession>